<dbReference type="STRING" id="411468.CLOSCI_03091"/>
<dbReference type="InterPro" id="IPR002711">
    <property type="entry name" value="HNH"/>
</dbReference>
<protein>
    <submittedName>
        <fullName evidence="1">Uncharacterized protein</fullName>
    </submittedName>
</protein>
<reference evidence="1 2" key="1">
    <citation type="journal article" date="2019" name="Appl. Environ. Microbiol.">
        <title>Clostridium scindens ATCC 35704: integration of nutritional requirements, the complete genome sequence, and global transcriptional responses to bile acids.</title>
        <authorList>
            <person name="Devendran S."/>
            <person name="Shrestha R."/>
            <person name="Alves J.M.P."/>
            <person name="Wolf P.G."/>
            <person name="Ly L."/>
            <person name="Hernandez A.G."/>
            <person name="Mendez-Garcia C."/>
            <person name="Inboden A."/>
            <person name="Wiley J."/>
            <person name="Paul O."/>
            <person name="Allen A."/>
            <person name="Springer E."/>
            <person name="Wright C.L."/>
            <person name="Fields C.J."/>
            <person name="Daniel S.L."/>
            <person name="Ridlon J.M."/>
        </authorList>
    </citation>
    <scope>NUCLEOTIDE SEQUENCE [LARGE SCALE GENOMIC DNA]</scope>
    <source>
        <strain evidence="1 2">ATCC 35704</strain>
    </source>
</reference>
<sequence>MKFEYIPKIRAQESFGYIDFPDKFYRFIDEFNIVGVRWLQPTTISASYFLRVLQEGSSAKARGYGRGNNKENDELSIQMQDFYHPLLDHGALWKVKNDNVICTAMPYGDRESITDGFYRMVNMFHYPETMKMEFLDDKYRFRINGDHMIAIYCDSSQENFNPNCSDKELRRKAIQHSAQGFLRYQTTTGSYVRDRYVSEYAKRRAHGICQLCDKPAPFSDCDGNPFLETHHIIWLADGGADSIENTVALCPNCHRKMHTLNLSEDVEKLLKIATIAD</sequence>
<evidence type="ECO:0000313" key="1">
    <source>
        <dbReference type="EMBL" id="QBF74077.1"/>
    </source>
</evidence>
<evidence type="ECO:0000313" key="2">
    <source>
        <dbReference type="Proteomes" id="UP000289664"/>
    </source>
</evidence>
<dbReference type="RefSeq" id="WP_004607820.1">
    <property type="nucleotide sequence ID" value="NZ_CP036170.1"/>
</dbReference>
<dbReference type="HOGENOM" id="CLU_1003647_0_0_9"/>
<dbReference type="AlphaFoldDB" id="B0NHX5"/>
<dbReference type="KEGG" id="csci:HDCHBGLK_01473"/>
<dbReference type="InterPro" id="IPR003615">
    <property type="entry name" value="HNH_nuc"/>
</dbReference>
<dbReference type="SMART" id="SM00507">
    <property type="entry name" value="HNHc"/>
    <property type="match status" value="1"/>
</dbReference>
<dbReference type="GeneID" id="62695697"/>
<name>B0NHX5_CLOS5</name>
<dbReference type="Gene3D" id="1.10.30.50">
    <property type="match status" value="1"/>
</dbReference>
<accession>B0NHX5</accession>
<dbReference type="GO" id="GO:0008270">
    <property type="term" value="F:zinc ion binding"/>
    <property type="evidence" value="ECO:0007669"/>
    <property type="project" value="InterPro"/>
</dbReference>
<organism evidence="1 2">
    <name type="scientific">Clostridium scindens (strain ATCC 35704 / DSM 5676 / VPI 13733 / 19)</name>
    <dbReference type="NCBI Taxonomy" id="411468"/>
    <lineage>
        <taxon>Bacteria</taxon>
        <taxon>Bacillati</taxon>
        <taxon>Bacillota</taxon>
        <taxon>Clostridia</taxon>
        <taxon>Lachnospirales</taxon>
        <taxon>Lachnospiraceae</taxon>
    </lineage>
</organism>
<dbReference type="GO" id="GO:0003676">
    <property type="term" value="F:nucleic acid binding"/>
    <property type="evidence" value="ECO:0007669"/>
    <property type="project" value="InterPro"/>
</dbReference>
<keyword evidence="2" id="KW-1185">Reference proteome</keyword>
<dbReference type="GO" id="GO:0004519">
    <property type="term" value="F:endonuclease activity"/>
    <property type="evidence" value="ECO:0007669"/>
    <property type="project" value="InterPro"/>
</dbReference>
<dbReference type="eggNOG" id="COG1403">
    <property type="taxonomic scope" value="Bacteria"/>
</dbReference>
<dbReference type="EMBL" id="CP036170">
    <property type="protein sequence ID" value="QBF74077.1"/>
    <property type="molecule type" value="Genomic_DNA"/>
</dbReference>
<dbReference type="Pfam" id="PF01844">
    <property type="entry name" value="HNH"/>
    <property type="match status" value="1"/>
</dbReference>
<dbReference type="Proteomes" id="UP000289664">
    <property type="component" value="Chromosome"/>
</dbReference>
<dbReference type="CDD" id="cd00085">
    <property type="entry name" value="HNHc"/>
    <property type="match status" value="1"/>
</dbReference>
<proteinExistence type="predicted"/>
<gene>
    <name evidence="1" type="ORF">HDCHBGLK_01473</name>
</gene>